<proteinExistence type="predicted"/>
<dbReference type="Gene3D" id="3.90.230.10">
    <property type="entry name" value="Creatinase/methionine aminopeptidase superfamily"/>
    <property type="match status" value="1"/>
</dbReference>
<dbReference type="InterPro" id="IPR000994">
    <property type="entry name" value="Pept_M24"/>
</dbReference>
<sequence>MDLAQIQQALQAEGLAGWLFYDFRGSNPIAYKVLSLSTREFYSRRWFYFIPAQGEPTACVSSVESHVLRSLPGKRLVFRTWQELETHLGALLPKGGRIAMEYSPRNAIPYISRVDAGTIEMVRACGVEVVGSADLAQYFVARLTEAQVRGHREAGRRLIAAKDQLLAELSQDLRAGRELHEYGVQQRFVTLMRSMGIQLNGGYPIVAVNGNASNPHYAPGEEHSSPILRGDLLLLDFWGTLEGEEDAVFGDYTWMAFAGSEDEIPQKQREVFEVVRQARDSAIAFIRERLVAGTRVEGREVDDVARNVIAKAGYGDYFVHRTGHNITTMDHGDGANNDNFETMDSRALLAGTCCSIEPGIYLPEFGVRSEVDLLIHEHDVEVTGVPAQERLTPLL</sequence>
<dbReference type="InterPro" id="IPR036005">
    <property type="entry name" value="Creatinase/aminopeptidase-like"/>
</dbReference>
<dbReference type="InterPro" id="IPR050659">
    <property type="entry name" value="Peptidase_M24B"/>
</dbReference>
<dbReference type="PANTHER" id="PTHR46112:SF3">
    <property type="entry name" value="AMINOPEPTIDASE YPDF"/>
    <property type="match status" value="1"/>
</dbReference>
<accession>A0ABQ3UN55</accession>
<evidence type="ECO:0000313" key="2">
    <source>
        <dbReference type="EMBL" id="GHO54047.1"/>
    </source>
</evidence>
<comment type="caution">
    <text evidence="2">The sequence shown here is derived from an EMBL/GenBank/DDBJ whole genome shotgun (WGS) entry which is preliminary data.</text>
</comment>
<dbReference type="Pfam" id="PF00557">
    <property type="entry name" value="Peptidase_M24"/>
    <property type="match status" value="1"/>
</dbReference>
<dbReference type="Proteomes" id="UP000654345">
    <property type="component" value="Unassembled WGS sequence"/>
</dbReference>
<gene>
    <name evidence="2" type="ORF">KSB_25220</name>
</gene>
<dbReference type="RefSeq" id="WP_201370802.1">
    <property type="nucleotide sequence ID" value="NZ_BNJG01000001.1"/>
</dbReference>
<feature type="domain" description="Peptidase M24" evidence="1">
    <location>
        <begin position="152"/>
        <end position="377"/>
    </location>
</feature>
<protein>
    <submittedName>
        <fullName evidence="2">Peptidase M24</fullName>
    </submittedName>
</protein>
<dbReference type="SUPFAM" id="SSF55920">
    <property type="entry name" value="Creatinase/aminopeptidase"/>
    <property type="match status" value="1"/>
</dbReference>
<organism evidence="2 3">
    <name type="scientific">Ktedonobacter robiniae</name>
    <dbReference type="NCBI Taxonomy" id="2778365"/>
    <lineage>
        <taxon>Bacteria</taxon>
        <taxon>Bacillati</taxon>
        <taxon>Chloroflexota</taxon>
        <taxon>Ktedonobacteria</taxon>
        <taxon>Ktedonobacterales</taxon>
        <taxon>Ktedonobacteraceae</taxon>
        <taxon>Ktedonobacter</taxon>
    </lineage>
</organism>
<dbReference type="EMBL" id="BNJG01000001">
    <property type="protein sequence ID" value="GHO54047.1"/>
    <property type="molecule type" value="Genomic_DNA"/>
</dbReference>
<keyword evidence="3" id="KW-1185">Reference proteome</keyword>
<evidence type="ECO:0000313" key="3">
    <source>
        <dbReference type="Proteomes" id="UP000654345"/>
    </source>
</evidence>
<dbReference type="PANTHER" id="PTHR46112">
    <property type="entry name" value="AMINOPEPTIDASE"/>
    <property type="match status" value="1"/>
</dbReference>
<name>A0ABQ3UN55_9CHLR</name>
<evidence type="ECO:0000259" key="1">
    <source>
        <dbReference type="Pfam" id="PF00557"/>
    </source>
</evidence>
<reference evidence="2 3" key="1">
    <citation type="journal article" date="2021" name="Int. J. Syst. Evol. Microbiol.">
        <title>Reticulibacter mediterranei gen. nov., sp. nov., within the new family Reticulibacteraceae fam. nov., and Ktedonospora formicarum gen. nov., sp. nov., Ktedonobacter robiniae sp. nov., Dictyobacter formicarum sp. nov. and Dictyobacter arantiisoli sp. nov., belonging to the class Ktedonobacteria.</title>
        <authorList>
            <person name="Yabe S."/>
            <person name="Zheng Y."/>
            <person name="Wang C.M."/>
            <person name="Sakai Y."/>
            <person name="Abe K."/>
            <person name="Yokota A."/>
            <person name="Donadio S."/>
            <person name="Cavaletti L."/>
            <person name="Monciardini P."/>
        </authorList>
    </citation>
    <scope>NUCLEOTIDE SEQUENCE [LARGE SCALE GENOMIC DNA]</scope>
    <source>
        <strain evidence="2 3">SOSP1-30</strain>
    </source>
</reference>